<dbReference type="RefSeq" id="WP_091209922.1">
    <property type="nucleotide sequence ID" value="NZ_FOCL01000002.1"/>
</dbReference>
<feature type="chain" id="PRO_5011709005" evidence="1">
    <location>
        <begin position="22"/>
        <end position="508"/>
    </location>
</feature>
<dbReference type="InterPro" id="IPR011990">
    <property type="entry name" value="TPR-like_helical_dom_sf"/>
</dbReference>
<accession>A0A1H8E8K2</accession>
<dbReference type="Gene3D" id="1.25.40.390">
    <property type="match status" value="1"/>
</dbReference>
<feature type="signal peptide" evidence="1">
    <location>
        <begin position="1"/>
        <end position="21"/>
    </location>
</feature>
<reference evidence="3" key="1">
    <citation type="submission" date="2016-10" db="EMBL/GenBank/DDBJ databases">
        <authorList>
            <person name="Varghese N."/>
            <person name="Submissions S."/>
        </authorList>
    </citation>
    <scope>NUCLEOTIDE SEQUENCE [LARGE SCALE GENOMIC DNA]</scope>
    <source>
        <strain evidence="3">Gh-48</strain>
    </source>
</reference>
<organism evidence="2 3">
    <name type="scientific">Mucilaginibacter gossypiicola</name>
    <dbReference type="NCBI Taxonomy" id="551995"/>
    <lineage>
        <taxon>Bacteria</taxon>
        <taxon>Pseudomonadati</taxon>
        <taxon>Bacteroidota</taxon>
        <taxon>Sphingobacteriia</taxon>
        <taxon>Sphingobacteriales</taxon>
        <taxon>Sphingobacteriaceae</taxon>
        <taxon>Mucilaginibacter</taxon>
    </lineage>
</organism>
<dbReference type="EMBL" id="FOCL01000002">
    <property type="protein sequence ID" value="SEN15187.1"/>
    <property type="molecule type" value="Genomic_DNA"/>
</dbReference>
<dbReference type="Proteomes" id="UP000198942">
    <property type="component" value="Unassembled WGS sequence"/>
</dbReference>
<dbReference type="InterPro" id="IPR041662">
    <property type="entry name" value="SusD-like_2"/>
</dbReference>
<keyword evidence="1" id="KW-0732">Signal</keyword>
<evidence type="ECO:0000313" key="3">
    <source>
        <dbReference type="Proteomes" id="UP000198942"/>
    </source>
</evidence>
<dbReference type="PROSITE" id="PS51257">
    <property type="entry name" value="PROKAR_LIPOPROTEIN"/>
    <property type="match status" value="1"/>
</dbReference>
<dbReference type="Pfam" id="PF12771">
    <property type="entry name" value="SusD-like_2"/>
    <property type="match status" value="1"/>
</dbReference>
<dbReference type="AlphaFoldDB" id="A0A1H8E8K2"/>
<keyword evidence="3" id="KW-1185">Reference proteome</keyword>
<protein>
    <submittedName>
        <fullName evidence="2">Starch-binding associating with outer membrane</fullName>
    </submittedName>
</protein>
<evidence type="ECO:0000313" key="2">
    <source>
        <dbReference type="EMBL" id="SEN15187.1"/>
    </source>
</evidence>
<gene>
    <name evidence="2" type="ORF">SAMN05192574_102602</name>
</gene>
<dbReference type="SUPFAM" id="SSF48452">
    <property type="entry name" value="TPR-like"/>
    <property type="match status" value="1"/>
</dbReference>
<dbReference type="OrthoDB" id="9766256at2"/>
<sequence length="508" mass="54917">MKRKYIAYSLFLIASAFSSCKKDFLDQTNNPNQPTTGPASVVLTGALTTTARNINTGFTLEGYLMGYWSPAAGYAPGNSLLTYQFTTGDYQVFAPFYLNLANYDYIIKQSGTDKSQVYFAAIAQIMEAYNFQALVDNYNNVPYSEAFQGAKNLTPKYENGKDIYAKLITKLDDAIAAIKGASTDVVVNPGSADVMFGGDMTKWRKFANSLKLRLVLRQVPNVIDAAAAKTLMANNLSEGFLTTMANVNPGYLNVDGKQNPFWERYGENQAGSNNAANITANAFGTDFYSSNADDRGAGFYTPINGNLVGNDFGTLVPITASAIGRADLYNASASNTFGLLKNPSMDAVVMSAAESYFLQSEAALRGVITGDAAALYNSGVTASFEYVLKTADADAKAAKYLSQTGIAYPVLDANGNPTTPAQKLQAIITQKWASLNGYGNLEAYNEYRRTGFPKVPVSIYTGVTVKNIPRRILYPASEYAQNASNVQAQGSINQFTSNIFWAQQVTSN</sequence>
<proteinExistence type="predicted"/>
<dbReference type="STRING" id="551995.SAMN05192574_102602"/>
<name>A0A1H8E8K2_9SPHI</name>
<evidence type="ECO:0000256" key="1">
    <source>
        <dbReference type="SAM" id="SignalP"/>
    </source>
</evidence>